<dbReference type="EMBL" id="CP034235">
    <property type="protein sequence ID" value="QGQ94194.1"/>
    <property type="molecule type" value="Genomic_DNA"/>
</dbReference>
<name>A0A6B8REN7_9BACL</name>
<proteinExistence type="predicted"/>
<evidence type="ECO:0000256" key="1">
    <source>
        <dbReference type="SAM" id="SignalP"/>
    </source>
</evidence>
<feature type="chain" id="PRO_5025429215" description="EF-hand domain-containing protein" evidence="1">
    <location>
        <begin position="26"/>
        <end position="94"/>
    </location>
</feature>
<protein>
    <recommendedName>
        <fullName evidence="4">EF-hand domain-containing protein</fullName>
    </recommendedName>
</protein>
<dbReference type="PROSITE" id="PS00018">
    <property type="entry name" value="EF_HAND_1"/>
    <property type="match status" value="1"/>
</dbReference>
<gene>
    <name evidence="2" type="ORF">EHS13_04360</name>
</gene>
<accession>A0A6B8REN7</accession>
<evidence type="ECO:0008006" key="4">
    <source>
        <dbReference type="Google" id="ProtNLM"/>
    </source>
</evidence>
<evidence type="ECO:0000313" key="3">
    <source>
        <dbReference type="Proteomes" id="UP000426246"/>
    </source>
</evidence>
<dbReference type="InterPro" id="IPR018247">
    <property type="entry name" value="EF_Hand_1_Ca_BS"/>
</dbReference>
<evidence type="ECO:0000313" key="2">
    <source>
        <dbReference type="EMBL" id="QGQ94194.1"/>
    </source>
</evidence>
<keyword evidence="1" id="KW-0732">Signal</keyword>
<dbReference type="Proteomes" id="UP000426246">
    <property type="component" value="Chromosome"/>
</dbReference>
<dbReference type="KEGG" id="ppsc:EHS13_04360"/>
<dbReference type="AlphaFoldDB" id="A0A6B8REN7"/>
<organism evidence="2 3">
    <name type="scientific">Paenibacillus psychroresistens</name>
    <dbReference type="NCBI Taxonomy" id="1778678"/>
    <lineage>
        <taxon>Bacteria</taxon>
        <taxon>Bacillati</taxon>
        <taxon>Bacillota</taxon>
        <taxon>Bacilli</taxon>
        <taxon>Bacillales</taxon>
        <taxon>Paenibacillaceae</taxon>
        <taxon>Paenibacillus</taxon>
    </lineage>
</organism>
<sequence length="94" mass="9943">MKLSRFIAVLLAVMLLVSGVSVFNAAKVYASDDEVIQIPDANLKKALLGKGLDSNGDGELTRGEMANFGLKKESGITEFTRLGITNLSGMGPLN</sequence>
<reference evidence="3" key="1">
    <citation type="submission" date="2018-11" db="EMBL/GenBank/DDBJ databases">
        <title>Complete genome sequence of Paenibacillus sp. ML311-T8.</title>
        <authorList>
            <person name="Nam Y.-D."/>
            <person name="Kang J."/>
            <person name="Chung W.-H."/>
            <person name="Park Y.S."/>
        </authorList>
    </citation>
    <scope>NUCLEOTIDE SEQUENCE [LARGE SCALE GENOMIC DNA]</scope>
    <source>
        <strain evidence="3">ML311-T8</strain>
    </source>
</reference>
<keyword evidence="3" id="KW-1185">Reference proteome</keyword>
<feature type="signal peptide" evidence="1">
    <location>
        <begin position="1"/>
        <end position="25"/>
    </location>
</feature>